<dbReference type="SUPFAM" id="SSF117281">
    <property type="entry name" value="Kelch motif"/>
    <property type="match status" value="1"/>
</dbReference>
<dbReference type="InterPro" id="IPR015915">
    <property type="entry name" value="Kelch-typ_b-propeller"/>
</dbReference>
<dbReference type="AlphaFoldDB" id="A0AAD6VIM5"/>
<keyword evidence="1" id="KW-0880">Kelch repeat</keyword>
<dbReference type="Pfam" id="PF01344">
    <property type="entry name" value="Kelch_1"/>
    <property type="match status" value="1"/>
</dbReference>
<dbReference type="EMBL" id="JARJCW010000027">
    <property type="protein sequence ID" value="KAJ7210754.1"/>
    <property type="molecule type" value="Genomic_DNA"/>
</dbReference>
<accession>A0AAD6VIM5</accession>
<dbReference type="Gene3D" id="2.120.10.80">
    <property type="entry name" value="Kelch-type beta propeller"/>
    <property type="match status" value="2"/>
</dbReference>
<sequence>MDQHLNDTFESQLLDMMANAYVSVNYGAADKLLEAGNFKAAKNMYLDEARKIVGPDFRLPAPAGEGDGGVISSVYTGLNPLEWTNLMGCCLGMAKWHLHEKDTEMALAWLEEVNAVYRCTYFYSPDPLYDWMDFHLATPQDFRVIRARALVLASQIFLSLGNTGTATTRRHTALTTLHPLTPQLKEIVDIPCLLDLYQTRHPSPQVTLSNDTVSTALQVRGSWTKLNVAKSDVLTGGREDFASFIWNGRFYVAGGRKTSLGPWYRDLWALNLENPSEWRRLPDYPVAFSQSGMFAGWRMVVHNNTTVLFTGRSTIDVFDLVTEQWTSFKTTYVPTAADIAAGVQNRWPYPKERLSDAAMQIANDKLYVFGGSHGTTSIGCNLFMELDLRTRKWRRLSGYVRAPRHADYSCPGPRKSAASWVSKDKTRVYLLFGHADREGASFHDEAHGAESAFGYEDMWSWSIPEERWRRERMSGNPPCARTELACAYNEKLEKVFVFGGYQPTLPTYVMEQRIQFNYSYFADTFVYDMSPSSPPSGTVSQEPTYSAPKWKQVLTHGFPTYRCQAQLACDPATGRTYMFGGFTNNQYIPTRTKLFSRSFGDIWELRTEESGGHFDEVNLEEEARSSKAGPWQRCFSCASPGPWKKCGGSCKGRVFFCGGPCLKDGWKEHKEMHKCRKA</sequence>
<comment type="caution">
    <text evidence="3">The sequence shown here is derived from an EMBL/GenBank/DDBJ whole genome shotgun (WGS) entry which is preliminary data.</text>
</comment>
<name>A0AAD6VIM5_9AGAR</name>
<keyword evidence="2" id="KW-0677">Repeat</keyword>
<dbReference type="Proteomes" id="UP001219525">
    <property type="component" value="Unassembled WGS sequence"/>
</dbReference>
<evidence type="ECO:0000313" key="4">
    <source>
        <dbReference type="Proteomes" id="UP001219525"/>
    </source>
</evidence>
<evidence type="ECO:0000256" key="2">
    <source>
        <dbReference type="ARBA" id="ARBA00022737"/>
    </source>
</evidence>
<keyword evidence="4" id="KW-1185">Reference proteome</keyword>
<organism evidence="3 4">
    <name type="scientific">Mycena pura</name>
    <dbReference type="NCBI Taxonomy" id="153505"/>
    <lineage>
        <taxon>Eukaryota</taxon>
        <taxon>Fungi</taxon>
        <taxon>Dikarya</taxon>
        <taxon>Basidiomycota</taxon>
        <taxon>Agaricomycotina</taxon>
        <taxon>Agaricomycetes</taxon>
        <taxon>Agaricomycetidae</taxon>
        <taxon>Agaricales</taxon>
        <taxon>Marasmiineae</taxon>
        <taxon>Mycenaceae</taxon>
        <taxon>Mycena</taxon>
    </lineage>
</organism>
<evidence type="ECO:0000256" key="1">
    <source>
        <dbReference type="ARBA" id="ARBA00022441"/>
    </source>
</evidence>
<dbReference type="PANTHER" id="PTHR46093:SF18">
    <property type="entry name" value="FIBRONECTIN TYPE-III DOMAIN-CONTAINING PROTEIN"/>
    <property type="match status" value="1"/>
</dbReference>
<proteinExistence type="predicted"/>
<dbReference type="PANTHER" id="PTHR46093">
    <property type="entry name" value="ACYL-COA-BINDING DOMAIN-CONTAINING PROTEIN 5"/>
    <property type="match status" value="1"/>
</dbReference>
<evidence type="ECO:0000313" key="3">
    <source>
        <dbReference type="EMBL" id="KAJ7210754.1"/>
    </source>
</evidence>
<protein>
    <submittedName>
        <fullName evidence="3">Uncharacterized protein</fullName>
    </submittedName>
</protein>
<reference evidence="3" key="1">
    <citation type="submission" date="2023-03" db="EMBL/GenBank/DDBJ databases">
        <title>Massive genome expansion in bonnet fungi (Mycena s.s.) driven by repeated elements and novel gene families across ecological guilds.</title>
        <authorList>
            <consortium name="Lawrence Berkeley National Laboratory"/>
            <person name="Harder C.B."/>
            <person name="Miyauchi S."/>
            <person name="Viragh M."/>
            <person name="Kuo A."/>
            <person name="Thoen E."/>
            <person name="Andreopoulos B."/>
            <person name="Lu D."/>
            <person name="Skrede I."/>
            <person name="Drula E."/>
            <person name="Henrissat B."/>
            <person name="Morin E."/>
            <person name="Kohler A."/>
            <person name="Barry K."/>
            <person name="LaButti K."/>
            <person name="Morin E."/>
            <person name="Salamov A."/>
            <person name="Lipzen A."/>
            <person name="Mereny Z."/>
            <person name="Hegedus B."/>
            <person name="Baldrian P."/>
            <person name="Stursova M."/>
            <person name="Weitz H."/>
            <person name="Taylor A."/>
            <person name="Grigoriev I.V."/>
            <person name="Nagy L.G."/>
            <person name="Martin F."/>
            <person name="Kauserud H."/>
        </authorList>
    </citation>
    <scope>NUCLEOTIDE SEQUENCE</scope>
    <source>
        <strain evidence="3">9144</strain>
    </source>
</reference>
<dbReference type="InterPro" id="IPR006652">
    <property type="entry name" value="Kelch_1"/>
</dbReference>
<gene>
    <name evidence="3" type="ORF">GGX14DRAFT_697441</name>
</gene>